<dbReference type="STRING" id="479435.Kfla_0152"/>
<dbReference type="EMBL" id="CP001736">
    <property type="protein sequence ID" value="ADB29281.1"/>
    <property type="molecule type" value="Genomic_DNA"/>
</dbReference>
<protein>
    <submittedName>
        <fullName evidence="1">Uncharacterized protein</fullName>
    </submittedName>
</protein>
<accession>D2PRV1</accession>
<dbReference type="OrthoDB" id="9871383at2"/>
<organism evidence="1 2">
    <name type="scientific">Kribbella flavida (strain DSM 17836 / JCM 10339 / NBRC 14399)</name>
    <dbReference type="NCBI Taxonomy" id="479435"/>
    <lineage>
        <taxon>Bacteria</taxon>
        <taxon>Bacillati</taxon>
        <taxon>Actinomycetota</taxon>
        <taxon>Actinomycetes</taxon>
        <taxon>Propionibacteriales</taxon>
        <taxon>Kribbellaceae</taxon>
        <taxon>Kribbella</taxon>
    </lineage>
</organism>
<dbReference type="AlphaFoldDB" id="D2PRV1"/>
<sequence length="228" mass="23749">MNPDELRRRLHQAAASVSGEGDPAPAIQHRADGIVRRRATATTCALVLTIASTALLTSNRPGSWPLPTSRLATGGGTVAAGPVECCPDGVSPGLTELPSRTALRYQVDRTSMNVRFGDNPAQQRWTTIGPAMAKDSIWLLAACSGAPAEITLAVHRESRSAAPVAQQAIACTAHATLTQLQVPESWPDDAQAVLAVGVPSRFGAVSSVVVNAGLYRADPCRARGCAPI</sequence>
<dbReference type="HOGENOM" id="CLU_1213544_0_0_11"/>
<dbReference type="KEGG" id="kfl:Kfla_0152"/>
<proteinExistence type="predicted"/>
<reference evidence="1 2" key="2">
    <citation type="journal article" date="2010" name="Stand. Genomic Sci.">
        <title>Complete genome sequence of Kribbella flavida type strain (IFO 14399).</title>
        <authorList>
            <person name="Pukall R."/>
            <person name="Lapidus A."/>
            <person name="Glavina Del Rio T."/>
            <person name="Copeland A."/>
            <person name="Tice H."/>
            <person name="Cheng J.-F."/>
            <person name="Lucas S."/>
            <person name="Chen F."/>
            <person name="Nolan M."/>
            <person name="LaButti K."/>
            <person name="Pati A."/>
            <person name="Ivanova N."/>
            <person name="Mavrommatis K."/>
            <person name="Mikhailova N."/>
            <person name="Pitluck S."/>
            <person name="Bruce D."/>
            <person name="Goodwin L."/>
            <person name="Land M."/>
            <person name="Hauser L."/>
            <person name="Chang Y.-J."/>
            <person name="Jeffries C.D."/>
            <person name="Chen A."/>
            <person name="Palaniappan K."/>
            <person name="Chain P."/>
            <person name="Rohde M."/>
            <person name="Goeker M."/>
            <person name="Bristow J."/>
            <person name="Eisen J.A."/>
            <person name="Markowitz V."/>
            <person name="Hugenholtz P."/>
            <person name="Kyrpides N.C."/>
            <person name="Klenk H.-P."/>
            <person name="Brettin T."/>
        </authorList>
    </citation>
    <scope>NUCLEOTIDE SEQUENCE [LARGE SCALE GENOMIC DNA]</scope>
    <source>
        <strain evidence="2">DSM 17836 / JCM 10339 / NBRC 14399</strain>
    </source>
</reference>
<dbReference type="RefSeq" id="WP_012917838.1">
    <property type="nucleotide sequence ID" value="NC_013729.1"/>
</dbReference>
<dbReference type="Proteomes" id="UP000007967">
    <property type="component" value="Chromosome"/>
</dbReference>
<evidence type="ECO:0000313" key="2">
    <source>
        <dbReference type="Proteomes" id="UP000007967"/>
    </source>
</evidence>
<evidence type="ECO:0000313" key="1">
    <source>
        <dbReference type="EMBL" id="ADB29281.1"/>
    </source>
</evidence>
<gene>
    <name evidence="1" type="ordered locus">Kfla_0152</name>
</gene>
<reference evidence="2" key="1">
    <citation type="submission" date="2009-09" db="EMBL/GenBank/DDBJ databases">
        <title>The complete genome of Kribbella flavida DSM 17836.</title>
        <authorList>
            <consortium name="US DOE Joint Genome Institute (JGI-PGF)"/>
            <person name="Lucas S."/>
            <person name="Copeland A."/>
            <person name="Lapidus A."/>
            <person name="Glavina del Rio T."/>
            <person name="Dalin E."/>
            <person name="Tice H."/>
            <person name="Bruce D."/>
            <person name="Goodwin L."/>
            <person name="Pitluck S."/>
            <person name="Kyrpides N."/>
            <person name="Mavromatis K."/>
            <person name="Ivanova N."/>
            <person name="Saunders E."/>
            <person name="Brettin T."/>
            <person name="Detter J.C."/>
            <person name="Han C."/>
            <person name="Larimer F."/>
            <person name="Land M."/>
            <person name="Hauser L."/>
            <person name="Markowitz V."/>
            <person name="Cheng J.-F."/>
            <person name="Hugenholtz P."/>
            <person name="Woyke T."/>
            <person name="Wu D."/>
            <person name="Pukall R."/>
            <person name="Klenk H.-P."/>
            <person name="Eisen J.A."/>
        </authorList>
    </citation>
    <scope>NUCLEOTIDE SEQUENCE [LARGE SCALE GENOMIC DNA]</scope>
    <source>
        <strain evidence="2">DSM 17836 / JCM 10339 / NBRC 14399</strain>
    </source>
</reference>
<name>D2PRV1_KRIFD</name>
<keyword evidence="2" id="KW-1185">Reference proteome</keyword>